<sequence length="363" mass="38759">MISTPLLQALHRRLIRLSGFGDVRPEDLTPLPTTGLAHDHVRVAGHGVLLRVPRQSQLGLSAASNLTYQAACFERAGPGGHVPGLHAVMLPEATVPMGALVVDEIVGRPPVLPADLPAIVRALASIHGLPVPPPAARRPLRDQVDPVGATLREVTAQARHLDAAGLHPEARAAVEEELAWAGTFARRSGRPPVTLISFDAHPGNFLIAGSGTAVLVDLEKARYGAAGFDLAHATLYTSTTWDVSCHAVLGTADIAAAYGLWLDQVEATLAESCRPWLLPLRRVMWLWSVTWCAKWRVESRAAAKDAKDRAESAEDWSADLSDAALVDHVAGRVADYLDPVTIAAVRSEWLTANPLTDLLPLPG</sequence>
<protein>
    <submittedName>
        <fullName evidence="2">Aminoglycoside phosphotransferase</fullName>
    </submittedName>
</protein>
<name>A0ABX7B3D5_9PROT</name>
<dbReference type="InterPro" id="IPR011009">
    <property type="entry name" value="Kinase-like_dom_sf"/>
</dbReference>
<keyword evidence="3" id="KW-1185">Reference proteome</keyword>
<evidence type="ECO:0000313" key="3">
    <source>
        <dbReference type="Proteomes" id="UP000595197"/>
    </source>
</evidence>
<evidence type="ECO:0000313" key="2">
    <source>
        <dbReference type="EMBL" id="QQP88654.1"/>
    </source>
</evidence>
<dbReference type="Proteomes" id="UP000595197">
    <property type="component" value="Chromosome"/>
</dbReference>
<feature type="domain" description="Aminoglycoside phosphotransferase" evidence="1">
    <location>
        <begin position="109"/>
        <end position="253"/>
    </location>
</feature>
<dbReference type="Pfam" id="PF01636">
    <property type="entry name" value="APH"/>
    <property type="match status" value="1"/>
</dbReference>
<organism evidence="2 3">
    <name type="scientific">Skermanella cutis</name>
    <dbReference type="NCBI Taxonomy" id="2775420"/>
    <lineage>
        <taxon>Bacteria</taxon>
        <taxon>Pseudomonadati</taxon>
        <taxon>Pseudomonadota</taxon>
        <taxon>Alphaproteobacteria</taxon>
        <taxon>Rhodospirillales</taxon>
        <taxon>Azospirillaceae</taxon>
        <taxon>Skermanella</taxon>
    </lineage>
</organism>
<accession>A0ABX7B3D5</accession>
<dbReference type="SUPFAM" id="SSF56112">
    <property type="entry name" value="Protein kinase-like (PK-like)"/>
    <property type="match status" value="1"/>
</dbReference>
<dbReference type="InterPro" id="IPR002575">
    <property type="entry name" value="Aminoglycoside_PTrfase"/>
</dbReference>
<proteinExistence type="predicted"/>
<dbReference type="RefSeq" id="WP_201073857.1">
    <property type="nucleotide sequence ID" value="NZ_CP067420.1"/>
</dbReference>
<reference evidence="2" key="1">
    <citation type="submission" date="2021-02" db="EMBL/GenBank/DDBJ databases">
        <title>Skermanella TT6 skin isolate.</title>
        <authorList>
            <person name="Lee K."/>
            <person name="Ganzorig M."/>
        </authorList>
    </citation>
    <scope>NUCLEOTIDE SEQUENCE</scope>
    <source>
        <strain evidence="2">TT6</strain>
    </source>
</reference>
<dbReference type="Gene3D" id="3.90.1200.10">
    <property type="match status" value="1"/>
</dbReference>
<dbReference type="EMBL" id="CP067420">
    <property type="protein sequence ID" value="QQP88654.1"/>
    <property type="molecule type" value="Genomic_DNA"/>
</dbReference>
<gene>
    <name evidence="2" type="ORF">IGS68_21935</name>
</gene>
<evidence type="ECO:0000259" key="1">
    <source>
        <dbReference type="Pfam" id="PF01636"/>
    </source>
</evidence>